<organism evidence="1 2">
    <name type="scientific">Diabrotica balteata</name>
    <name type="common">Banded cucumber beetle</name>
    <dbReference type="NCBI Taxonomy" id="107213"/>
    <lineage>
        <taxon>Eukaryota</taxon>
        <taxon>Metazoa</taxon>
        <taxon>Ecdysozoa</taxon>
        <taxon>Arthropoda</taxon>
        <taxon>Hexapoda</taxon>
        <taxon>Insecta</taxon>
        <taxon>Pterygota</taxon>
        <taxon>Neoptera</taxon>
        <taxon>Endopterygota</taxon>
        <taxon>Coleoptera</taxon>
        <taxon>Polyphaga</taxon>
        <taxon>Cucujiformia</taxon>
        <taxon>Chrysomeloidea</taxon>
        <taxon>Chrysomelidae</taxon>
        <taxon>Galerucinae</taxon>
        <taxon>Diabroticina</taxon>
        <taxon>Diabroticites</taxon>
        <taxon>Diabrotica</taxon>
    </lineage>
</organism>
<sequence length="179" mass="20458">MLSLYRTLIRSKLDYGAIAYSSATESSLKILDSIHNTALRIVLGAYRTTPIESLYCEAAEPSLYHRRMYLKLTYAIKLNANPNNHTFKYDHLNRLSTFFSNKPRLHKPFHHRIKMDLSSLNITLPPCFPVSFEPAAPWTLGVPKIITTLTSLDKHTTNHSIIHQNLQNLTPNIIGQAHY</sequence>
<keyword evidence="2" id="KW-1185">Reference proteome</keyword>
<name>A0A9N9SW06_DIABA</name>
<accession>A0A9N9SW06</accession>
<gene>
    <name evidence="1" type="ORF">DIABBA_LOCUS5139</name>
</gene>
<proteinExistence type="predicted"/>
<reference evidence="1" key="1">
    <citation type="submission" date="2022-01" db="EMBL/GenBank/DDBJ databases">
        <authorList>
            <person name="King R."/>
        </authorList>
    </citation>
    <scope>NUCLEOTIDE SEQUENCE</scope>
</reference>
<protein>
    <submittedName>
        <fullName evidence="1">Uncharacterized protein</fullName>
    </submittedName>
</protein>
<dbReference type="EMBL" id="OU898278">
    <property type="protein sequence ID" value="CAG9831558.1"/>
    <property type="molecule type" value="Genomic_DNA"/>
</dbReference>
<dbReference type="OrthoDB" id="6779261at2759"/>
<evidence type="ECO:0000313" key="2">
    <source>
        <dbReference type="Proteomes" id="UP001153709"/>
    </source>
</evidence>
<evidence type="ECO:0000313" key="1">
    <source>
        <dbReference type="EMBL" id="CAG9831558.1"/>
    </source>
</evidence>
<dbReference type="AlphaFoldDB" id="A0A9N9SW06"/>
<dbReference type="Proteomes" id="UP001153709">
    <property type="component" value="Chromosome 3"/>
</dbReference>